<keyword evidence="1" id="KW-1133">Transmembrane helix</keyword>
<evidence type="ECO:0000313" key="2">
    <source>
        <dbReference type="EMBL" id="QHS92622.1"/>
    </source>
</evidence>
<organism evidence="2">
    <name type="scientific">viral metagenome</name>
    <dbReference type="NCBI Taxonomy" id="1070528"/>
    <lineage>
        <taxon>unclassified sequences</taxon>
        <taxon>metagenomes</taxon>
        <taxon>organismal metagenomes</taxon>
    </lineage>
</organism>
<proteinExistence type="predicted"/>
<feature type="transmembrane region" description="Helical" evidence="1">
    <location>
        <begin position="44"/>
        <end position="62"/>
    </location>
</feature>
<protein>
    <submittedName>
        <fullName evidence="2">Uncharacterized protein</fullName>
    </submittedName>
</protein>
<keyword evidence="1" id="KW-0472">Membrane</keyword>
<accession>A0A6C0BKS6</accession>
<evidence type="ECO:0000256" key="1">
    <source>
        <dbReference type="SAM" id="Phobius"/>
    </source>
</evidence>
<name>A0A6C0BKS6_9ZZZZ</name>
<sequence length="102" mass="11453">MSQLGGAIQAVTVPLVSLSNFFKKKEQRGGAEEATKSSFNTDSIISWITSLVFMGLAGYLCWSCNVSSDFPLRIIYTVLSIVFSWIYLIYYLLYHYIMGNAC</sequence>
<dbReference type="AlphaFoldDB" id="A0A6C0BKS6"/>
<reference evidence="2" key="1">
    <citation type="journal article" date="2020" name="Nature">
        <title>Giant virus diversity and host interactions through global metagenomics.</title>
        <authorList>
            <person name="Schulz F."/>
            <person name="Roux S."/>
            <person name="Paez-Espino D."/>
            <person name="Jungbluth S."/>
            <person name="Walsh D.A."/>
            <person name="Denef V.J."/>
            <person name="McMahon K.D."/>
            <person name="Konstantinidis K.T."/>
            <person name="Eloe-Fadrosh E.A."/>
            <person name="Kyrpides N.C."/>
            <person name="Woyke T."/>
        </authorList>
    </citation>
    <scope>NUCLEOTIDE SEQUENCE</scope>
    <source>
        <strain evidence="2">GVMAG-M-3300014204-73</strain>
    </source>
</reference>
<feature type="transmembrane region" description="Helical" evidence="1">
    <location>
        <begin position="74"/>
        <end position="97"/>
    </location>
</feature>
<keyword evidence="1" id="KW-0812">Transmembrane</keyword>
<dbReference type="EMBL" id="MN739183">
    <property type="protein sequence ID" value="QHS92622.1"/>
    <property type="molecule type" value="Genomic_DNA"/>
</dbReference>